<keyword evidence="2 5" id="KW-0812">Transmembrane</keyword>
<gene>
    <name evidence="7" type="ORF">EX30DRAFT_315247</name>
</gene>
<organism evidence="7 8">
    <name type="scientific">Ascodesmis nigricans</name>
    <dbReference type="NCBI Taxonomy" id="341454"/>
    <lineage>
        <taxon>Eukaryota</taxon>
        <taxon>Fungi</taxon>
        <taxon>Dikarya</taxon>
        <taxon>Ascomycota</taxon>
        <taxon>Pezizomycotina</taxon>
        <taxon>Pezizomycetes</taxon>
        <taxon>Pezizales</taxon>
        <taxon>Ascodesmidaceae</taxon>
        <taxon>Ascodesmis</taxon>
    </lineage>
</organism>
<evidence type="ECO:0000256" key="3">
    <source>
        <dbReference type="ARBA" id="ARBA00022989"/>
    </source>
</evidence>
<feature type="transmembrane region" description="Helical" evidence="5">
    <location>
        <begin position="148"/>
        <end position="172"/>
    </location>
</feature>
<dbReference type="AlphaFoldDB" id="A0A4S2N3J5"/>
<keyword evidence="8" id="KW-1185">Reference proteome</keyword>
<evidence type="ECO:0000256" key="1">
    <source>
        <dbReference type="ARBA" id="ARBA00004370"/>
    </source>
</evidence>
<protein>
    <recommendedName>
        <fullName evidence="6">TMEM205-like domain-containing protein</fullName>
    </recommendedName>
</protein>
<keyword evidence="4 5" id="KW-0472">Membrane</keyword>
<evidence type="ECO:0000256" key="5">
    <source>
        <dbReference type="SAM" id="Phobius"/>
    </source>
</evidence>
<reference evidence="7 8" key="1">
    <citation type="submission" date="2019-04" db="EMBL/GenBank/DDBJ databases">
        <title>Comparative genomics and transcriptomics to analyze fruiting body development in filamentous ascomycetes.</title>
        <authorList>
            <consortium name="DOE Joint Genome Institute"/>
            <person name="Lutkenhaus R."/>
            <person name="Traeger S."/>
            <person name="Breuer J."/>
            <person name="Kuo A."/>
            <person name="Lipzen A."/>
            <person name="Pangilinan J."/>
            <person name="Dilworth D."/>
            <person name="Sandor L."/>
            <person name="Poggeler S."/>
            <person name="Barry K."/>
            <person name="Grigoriev I.V."/>
            <person name="Nowrousian M."/>
        </authorList>
    </citation>
    <scope>NUCLEOTIDE SEQUENCE [LARGE SCALE GENOMIC DNA]</scope>
    <source>
        <strain evidence="7 8">CBS 389.68</strain>
    </source>
</reference>
<accession>A0A4S2N3J5</accession>
<evidence type="ECO:0000259" key="6">
    <source>
        <dbReference type="Pfam" id="PF13664"/>
    </source>
</evidence>
<dbReference type="FunCoup" id="A0A4S2N3J5">
    <property type="interactions" value="75"/>
</dbReference>
<proteinExistence type="predicted"/>
<dbReference type="InterPro" id="IPR025423">
    <property type="entry name" value="TMEM205-like"/>
</dbReference>
<keyword evidence="3 5" id="KW-1133">Transmembrane helix</keyword>
<dbReference type="Pfam" id="PF13664">
    <property type="entry name" value="DUF4149"/>
    <property type="match status" value="1"/>
</dbReference>
<dbReference type="EMBL" id="ML220113">
    <property type="protein sequence ID" value="TGZ83653.1"/>
    <property type="molecule type" value="Genomic_DNA"/>
</dbReference>
<dbReference type="PANTHER" id="PTHR23241:SF102">
    <property type="entry name" value="LD23009P"/>
    <property type="match status" value="1"/>
</dbReference>
<sequence length="179" mass="19628">MGATSSSLKTPASWHVLSYGVLLGSQFYQSFIGGTIAFKALSRPAFSQLQQNIFPVYFGLQTLLPIATILTTPGIHSFAEVFQYPSRLRTGGLLLTAVSSALNWFVIGPWTTGIMRERKVQETKDGKKYYDEGPKSEAMEKLNKRFGIAHGVSSLVNMVGLIGTVGYGLVIADRMVYRP</sequence>
<evidence type="ECO:0000256" key="2">
    <source>
        <dbReference type="ARBA" id="ARBA00022692"/>
    </source>
</evidence>
<dbReference type="Proteomes" id="UP000298138">
    <property type="component" value="Unassembled WGS sequence"/>
</dbReference>
<feature type="domain" description="TMEM205-like" evidence="6">
    <location>
        <begin position="17"/>
        <end position="119"/>
    </location>
</feature>
<feature type="transmembrane region" description="Helical" evidence="5">
    <location>
        <begin position="16"/>
        <end position="41"/>
    </location>
</feature>
<comment type="subcellular location">
    <subcellularLocation>
        <location evidence="1">Membrane</location>
    </subcellularLocation>
</comment>
<evidence type="ECO:0000313" key="7">
    <source>
        <dbReference type="EMBL" id="TGZ83653.1"/>
    </source>
</evidence>
<dbReference type="GO" id="GO:0016020">
    <property type="term" value="C:membrane"/>
    <property type="evidence" value="ECO:0007669"/>
    <property type="project" value="UniProtKB-SubCell"/>
</dbReference>
<evidence type="ECO:0000256" key="4">
    <source>
        <dbReference type="ARBA" id="ARBA00023136"/>
    </source>
</evidence>
<feature type="transmembrane region" description="Helical" evidence="5">
    <location>
        <begin position="53"/>
        <end position="72"/>
    </location>
</feature>
<evidence type="ECO:0000313" key="8">
    <source>
        <dbReference type="Proteomes" id="UP000298138"/>
    </source>
</evidence>
<dbReference type="InterPro" id="IPR053009">
    <property type="entry name" value="Xanthocillin_Biosynth-Assoc"/>
</dbReference>
<name>A0A4S2N3J5_9PEZI</name>
<dbReference type="PANTHER" id="PTHR23241">
    <property type="entry name" value="LATE EMBRYOGENESIS ABUNDANT PLANTS LEA-RELATED"/>
    <property type="match status" value="1"/>
</dbReference>
<dbReference type="InParanoid" id="A0A4S2N3J5"/>
<dbReference type="OrthoDB" id="1641132at2759"/>
<feature type="transmembrane region" description="Helical" evidence="5">
    <location>
        <begin position="92"/>
        <end position="111"/>
    </location>
</feature>